<dbReference type="InterPro" id="IPR024079">
    <property type="entry name" value="MetalloPept_cat_dom_sf"/>
</dbReference>
<keyword evidence="2" id="KW-1185">Reference proteome</keyword>
<accession>A0A3N1PCF0</accession>
<dbReference type="GO" id="GO:0005829">
    <property type="term" value="C:cytosol"/>
    <property type="evidence" value="ECO:0007669"/>
    <property type="project" value="TreeGrafter"/>
</dbReference>
<organism evidence="1 2">
    <name type="scientific">Gallaecimonas pentaromativorans</name>
    <dbReference type="NCBI Taxonomy" id="584787"/>
    <lineage>
        <taxon>Bacteria</taxon>
        <taxon>Pseudomonadati</taxon>
        <taxon>Pseudomonadota</taxon>
        <taxon>Gammaproteobacteria</taxon>
        <taxon>Enterobacterales</taxon>
        <taxon>Gallaecimonadaceae</taxon>
        <taxon>Gallaecimonas</taxon>
    </lineage>
</organism>
<dbReference type="EMBL" id="RJUL01000006">
    <property type="protein sequence ID" value="ROQ25051.1"/>
    <property type="molecule type" value="Genomic_DNA"/>
</dbReference>
<dbReference type="AlphaFoldDB" id="A0A3N1PCF0"/>
<dbReference type="GO" id="GO:0004177">
    <property type="term" value="F:aminopeptidase activity"/>
    <property type="evidence" value="ECO:0007669"/>
    <property type="project" value="TreeGrafter"/>
</dbReference>
<evidence type="ECO:0008006" key="3">
    <source>
        <dbReference type="Google" id="ProtNLM"/>
    </source>
</evidence>
<dbReference type="Gene3D" id="1.10.472.150">
    <property type="entry name" value="Glucose-regulated metallo-peptidase M90, N-terminal domain"/>
    <property type="match status" value="1"/>
</dbReference>
<evidence type="ECO:0000313" key="1">
    <source>
        <dbReference type="EMBL" id="ROQ25051.1"/>
    </source>
</evidence>
<dbReference type="PANTHER" id="PTHR30164:SF2">
    <property type="entry name" value="PROTEIN MTFA"/>
    <property type="match status" value="1"/>
</dbReference>
<dbReference type="Proteomes" id="UP000268033">
    <property type="component" value="Unassembled WGS sequence"/>
</dbReference>
<dbReference type="GO" id="GO:0008237">
    <property type="term" value="F:metallopeptidase activity"/>
    <property type="evidence" value="ECO:0007669"/>
    <property type="project" value="InterPro"/>
</dbReference>
<reference evidence="1 2" key="1">
    <citation type="submission" date="2018-11" db="EMBL/GenBank/DDBJ databases">
        <title>Genomic Encyclopedia of Type Strains, Phase IV (KMG-IV): sequencing the most valuable type-strain genomes for metagenomic binning, comparative biology and taxonomic classification.</title>
        <authorList>
            <person name="Goeker M."/>
        </authorList>
    </citation>
    <scope>NUCLEOTIDE SEQUENCE [LARGE SCALE GENOMIC DNA]</scope>
    <source>
        <strain evidence="1 2">DSM 21945</strain>
    </source>
</reference>
<dbReference type="PANTHER" id="PTHR30164">
    <property type="entry name" value="MTFA PEPTIDASE"/>
    <property type="match status" value="1"/>
</dbReference>
<dbReference type="Pfam" id="PF06167">
    <property type="entry name" value="Peptidase_M90"/>
    <property type="match status" value="1"/>
</dbReference>
<dbReference type="Gene3D" id="3.40.390.10">
    <property type="entry name" value="Collagenase (Catalytic Domain)"/>
    <property type="match status" value="1"/>
</dbReference>
<name>A0A3N1PCF0_9GAMM</name>
<proteinExistence type="predicted"/>
<dbReference type="RefSeq" id="WP_123421890.1">
    <property type="nucleotide sequence ID" value="NZ_RJUL01000006.1"/>
</dbReference>
<dbReference type="InterPro" id="IPR010384">
    <property type="entry name" value="MtfA_fam"/>
</dbReference>
<dbReference type="STRING" id="584787.GCA_001247655_03904"/>
<dbReference type="InterPro" id="IPR042252">
    <property type="entry name" value="MtfA_N"/>
</dbReference>
<dbReference type="CDD" id="cd20169">
    <property type="entry name" value="Peptidase_M90_mtfA"/>
    <property type="match status" value="1"/>
</dbReference>
<gene>
    <name evidence="1" type="ORF">EDC28_106301</name>
</gene>
<dbReference type="SUPFAM" id="SSF55486">
    <property type="entry name" value="Metalloproteases ('zincins'), catalytic domain"/>
    <property type="match status" value="1"/>
</dbReference>
<sequence length="272" mass="31183">MAILTLIVLGLLLIAWWLYGDTFKQRYYRQKERPLDQNQRRQLAYDMPLYPRLPKAQRDKLDTLMRAFLSRVEFIGCDGLVVSDRMRYLVAAQACLLLIGRDEPAYPNVHSVYLFEGDFINKMPQYLPGGIVDTQGKHLAGESWGNGRVLLSWQGCLRSAAHPFDGENLIVHEFAHQLDQAKGLATGAPLQRSVPDAARWQQVFREAFIRHCEATFHGHRGLIDPYGATNPAEFFAVVSEVYFEQGLALSEQEPAMYELLEHFYGINTRLWH</sequence>
<comment type="caution">
    <text evidence="1">The sequence shown here is derived from an EMBL/GenBank/DDBJ whole genome shotgun (WGS) entry which is preliminary data.</text>
</comment>
<protein>
    <recommendedName>
        <fullName evidence="3">Zinc-dependent peptidase</fullName>
    </recommendedName>
</protein>
<evidence type="ECO:0000313" key="2">
    <source>
        <dbReference type="Proteomes" id="UP000268033"/>
    </source>
</evidence>